<name>A0ABR7XS55_9SPHI</name>
<dbReference type="InterPro" id="IPR029016">
    <property type="entry name" value="GAF-like_dom_sf"/>
</dbReference>
<dbReference type="SMART" id="SM00387">
    <property type="entry name" value="HATPase_c"/>
    <property type="match status" value="1"/>
</dbReference>
<organism evidence="19 20">
    <name type="scientific">Sphingobacterium chuzhouense</name>
    <dbReference type="NCBI Taxonomy" id="1742264"/>
    <lineage>
        <taxon>Bacteria</taxon>
        <taxon>Pseudomonadati</taxon>
        <taxon>Bacteroidota</taxon>
        <taxon>Sphingobacteriia</taxon>
        <taxon>Sphingobacteriales</taxon>
        <taxon>Sphingobacteriaceae</taxon>
        <taxon>Sphingobacterium</taxon>
    </lineage>
</organism>
<comment type="catalytic activity">
    <reaction evidence="1">
        <text>ATP + protein L-histidine = ADP + protein N-phospho-L-histidine.</text>
        <dbReference type="EC" id="2.7.13.3"/>
    </reaction>
</comment>
<keyword evidence="10" id="KW-0418">Kinase</keyword>
<dbReference type="InterPro" id="IPR050482">
    <property type="entry name" value="Sensor_HK_TwoCompSys"/>
</dbReference>
<dbReference type="CDD" id="cd16917">
    <property type="entry name" value="HATPase_UhpB-NarQ-NarX-like"/>
    <property type="match status" value="1"/>
</dbReference>
<dbReference type="NCBIfam" id="TIGR00229">
    <property type="entry name" value="sensory_box"/>
    <property type="match status" value="2"/>
</dbReference>
<dbReference type="Pfam" id="PF13426">
    <property type="entry name" value="PAS_9"/>
    <property type="match status" value="2"/>
</dbReference>
<dbReference type="SMART" id="SM00065">
    <property type="entry name" value="GAF"/>
    <property type="match status" value="1"/>
</dbReference>
<sequence>MKKKKHTGTATSVQNTELRDIILLQELSNSLVEDGRVEQLYEQILRTSLTIMEADAASMQLYDAEKQVLELLTWDGADSDSTKFRTWIEAGRARVCKIALADKKRILVTDVQQAAFLERTEDLDYYSLSGIQAVQATPLIARNGKVVGIISSHWKHSYTPTDRQLALLDVITRQAADLLERDLSVTFRDTEDRKRADAGLSGSVARLAAAFESVPVGVAVISISGEIIFGNAEYRRFVPVGRIPSLSRANLMHWQAWDVNGRPLESQDFPVARALRGETVVPGQEMLYIDDAGREIWTSIASVPTLDQDGRVTGAVSVISDINALKRNTEALRESEERFRTLTQTSPLGVGVSSTEGKIIYSNRALEAILGYEPGELLEQPSTSVYYDVIERLAWLKAMKKTGMGSSCEIRFKRKDNSPVWVAINVAPIEYSGREAIIGIVQDIDEHKQTEIALRKAELRYRNRLEQDVRDRTTELQQSRDQLQSILDTTLVQMSILEAVRGVNGEITDLKILSVNQELEKATGRTDLVGKLYTAEYPGIRKTGLFDMIVKAIETNEPQTTEYFYDYEGFQKWFSCTFVKLNDGVVASNMDITANKMAEEERLKNYLLLQQSEDLAALGSWDYDMLKKNFTWSDGMYRLFDLEKGKEIKPEIYLEYATRNGREAAKRLVRHIRNGDGDFEELLEISVSGKTKILHLKGTVVVNNEGRTERVLGVDMDISTARMAEEKIRKMEAEQKLEIFRVSLSTLEEERHRIAESLHNGIGQILYGIKINMESLRYGMDESDFNANKAYTDKLLKDTIIETRRISHELMPTTLERFGLQSAIDGVCKQLSDGTEFECKIIGSRQRMEKYLELAIYRTAQELMTNVVKHANATKCYVVIHITREEINIQVSDNGQGITVNSLHKPGIGLASIRSKIKLLNGEIDINSAPAKGTNVQVAIPRPDNKNPYKEST</sequence>
<dbReference type="Gene3D" id="3.30.565.10">
    <property type="entry name" value="Histidine kinase-like ATPase, C-terminal domain"/>
    <property type="match status" value="1"/>
</dbReference>
<dbReference type="PROSITE" id="PS50113">
    <property type="entry name" value="PAC"/>
    <property type="match status" value="3"/>
</dbReference>
<keyword evidence="12" id="KW-0902">Two-component regulatory system</keyword>
<dbReference type="RefSeq" id="WP_190313143.1">
    <property type="nucleotide sequence ID" value="NZ_JACNYL010000002.1"/>
</dbReference>
<evidence type="ECO:0000259" key="17">
    <source>
        <dbReference type="PROSITE" id="PS50112"/>
    </source>
</evidence>
<evidence type="ECO:0000256" key="14">
    <source>
        <dbReference type="ARBA" id="ARBA00024827"/>
    </source>
</evidence>
<dbReference type="PRINTS" id="PR00344">
    <property type="entry name" value="BCTRLSENSOR"/>
</dbReference>
<dbReference type="Gene3D" id="3.30.450.40">
    <property type="match status" value="1"/>
</dbReference>
<evidence type="ECO:0000256" key="7">
    <source>
        <dbReference type="ARBA" id="ARBA00022490"/>
    </source>
</evidence>
<dbReference type="EC" id="2.7.13.3" evidence="4"/>
<evidence type="ECO:0000256" key="9">
    <source>
        <dbReference type="ARBA" id="ARBA00022723"/>
    </source>
</evidence>
<dbReference type="Gene3D" id="3.30.450.20">
    <property type="entry name" value="PAS domain"/>
    <property type="match status" value="4"/>
</dbReference>
<comment type="cofactor">
    <cofactor evidence="2">
        <name>[4Fe-4S] cluster</name>
        <dbReference type="ChEBI" id="CHEBI:49883"/>
    </cofactor>
</comment>
<dbReference type="InterPro" id="IPR003594">
    <property type="entry name" value="HATPase_dom"/>
</dbReference>
<dbReference type="InterPro" id="IPR011712">
    <property type="entry name" value="Sig_transdc_His_kin_sub3_dim/P"/>
</dbReference>
<dbReference type="InterPro" id="IPR000700">
    <property type="entry name" value="PAS-assoc_C"/>
</dbReference>
<feature type="domain" description="Histidine kinase" evidence="16">
    <location>
        <begin position="856"/>
        <end position="944"/>
    </location>
</feature>
<dbReference type="CDD" id="cd00130">
    <property type="entry name" value="PAS"/>
    <property type="match status" value="1"/>
</dbReference>
<dbReference type="SMART" id="SM00091">
    <property type="entry name" value="PAS"/>
    <property type="match status" value="2"/>
</dbReference>
<keyword evidence="8" id="KW-0808">Transferase</keyword>
<dbReference type="EMBL" id="JACNYL010000002">
    <property type="protein sequence ID" value="MBD1421369.1"/>
    <property type="molecule type" value="Genomic_DNA"/>
</dbReference>
<evidence type="ECO:0000256" key="11">
    <source>
        <dbReference type="ARBA" id="ARBA00023004"/>
    </source>
</evidence>
<evidence type="ECO:0000259" key="18">
    <source>
        <dbReference type="PROSITE" id="PS50113"/>
    </source>
</evidence>
<evidence type="ECO:0000313" key="20">
    <source>
        <dbReference type="Proteomes" id="UP000651112"/>
    </source>
</evidence>
<dbReference type="InterPro" id="IPR005467">
    <property type="entry name" value="His_kinase_dom"/>
</dbReference>
<proteinExistence type="predicted"/>
<keyword evidence="9" id="KW-0479">Metal-binding</keyword>
<evidence type="ECO:0000256" key="3">
    <source>
        <dbReference type="ARBA" id="ARBA00004496"/>
    </source>
</evidence>
<evidence type="ECO:0000256" key="8">
    <source>
        <dbReference type="ARBA" id="ARBA00022679"/>
    </source>
</evidence>
<keyword evidence="6" id="KW-0004">4Fe-4S</keyword>
<feature type="domain" description="PAC" evidence="18">
    <location>
        <begin position="677"/>
        <end position="730"/>
    </location>
</feature>
<evidence type="ECO:0000259" key="16">
    <source>
        <dbReference type="PROSITE" id="PS50109"/>
    </source>
</evidence>
<reference evidence="19 20" key="1">
    <citation type="submission" date="2020-08" db="EMBL/GenBank/DDBJ databases">
        <title>Sphingobacterium sp. DN00404 isolated from aquaculture water.</title>
        <authorList>
            <person name="Zhang M."/>
        </authorList>
    </citation>
    <scope>NUCLEOTIDE SEQUENCE [LARGE SCALE GENOMIC DNA]</scope>
    <source>
        <strain evidence="19 20">KCTC 42746</strain>
    </source>
</reference>
<comment type="caution">
    <text evidence="19">The sequence shown here is derived from an EMBL/GenBank/DDBJ whole genome shotgun (WGS) entry which is preliminary data.</text>
</comment>
<dbReference type="PROSITE" id="PS50109">
    <property type="entry name" value="HIS_KIN"/>
    <property type="match status" value="1"/>
</dbReference>
<evidence type="ECO:0000313" key="19">
    <source>
        <dbReference type="EMBL" id="MBD1421369.1"/>
    </source>
</evidence>
<evidence type="ECO:0000256" key="6">
    <source>
        <dbReference type="ARBA" id="ARBA00022485"/>
    </source>
</evidence>
<evidence type="ECO:0000256" key="1">
    <source>
        <dbReference type="ARBA" id="ARBA00000085"/>
    </source>
</evidence>
<dbReference type="InterPro" id="IPR004358">
    <property type="entry name" value="Sig_transdc_His_kin-like_C"/>
</dbReference>
<dbReference type="Proteomes" id="UP000651112">
    <property type="component" value="Unassembled WGS sequence"/>
</dbReference>
<dbReference type="InterPro" id="IPR035965">
    <property type="entry name" value="PAS-like_dom_sf"/>
</dbReference>
<keyword evidence="20" id="KW-1185">Reference proteome</keyword>
<keyword evidence="11" id="KW-0408">Iron</keyword>
<dbReference type="SMART" id="SM00086">
    <property type="entry name" value="PAC"/>
    <property type="match status" value="3"/>
</dbReference>
<evidence type="ECO:0000256" key="15">
    <source>
        <dbReference type="ARBA" id="ARBA00030800"/>
    </source>
</evidence>
<feature type="domain" description="PAC" evidence="18">
    <location>
        <begin position="282"/>
        <end position="334"/>
    </location>
</feature>
<dbReference type="InterPro" id="IPR000014">
    <property type="entry name" value="PAS"/>
</dbReference>
<comment type="subcellular location">
    <subcellularLocation>
        <location evidence="3">Cytoplasm</location>
    </subcellularLocation>
</comment>
<feature type="domain" description="PAC" evidence="18">
    <location>
        <begin position="406"/>
        <end position="456"/>
    </location>
</feature>
<evidence type="ECO:0000256" key="2">
    <source>
        <dbReference type="ARBA" id="ARBA00001966"/>
    </source>
</evidence>
<dbReference type="PROSITE" id="PS50112">
    <property type="entry name" value="PAS"/>
    <property type="match status" value="1"/>
</dbReference>
<evidence type="ECO:0000256" key="12">
    <source>
        <dbReference type="ARBA" id="ARBA00023012"/>
    </source>
</evidence>
<evidence type="ECO:0000256" key="5">
    <source>
        <dbReference type="ARBA" id="ARBA00017322"/>
    </source>
</evidence>
<keyword evidence="13" id="KW-0411">Iron-sulfur</keyword>
<dbReference type="Gene3D" id="1.20.5.1930">
    <property type="match status" value="1"/>
</dbReference>
<protein>
    <recommendedName>
        <fullName evidence="5">Oxygen sensor histidine kinase NreB</fullName>
        <ecNumber evidence="4">2.7.13.3</ecNumber>
    </recommendedName>
    <alternativeName>
        <fullName evidence="15">Nitrogen regulation protein B</fullName>
    </alternativeName>
</protein>
<keyword evidence="7" id="KW-0963">Cytoplasm</keyword>
<dbReference type="InterPro" id="IPR036890">
    <property type="entry name" value="HATPase_C_sf"/>
</dbReference>
<dbReference type="SUPFAM" id="SSF55874">
    <property type="entry name" value="ATPase domain of HSP90 chaperone/DNA topoisomerase II/histidine kinase"/>
    <property type="match status" value="1"/>
</dbReference>
<gene>
    <name evidence="19" type="ORF">H8B21_07270</name>
</gene>
<accession>A0ABR7XS55</accession>
<dbReference type="SUPFAM" id="SSF55785">
    <property type="entry name" value="PYP-like sensor domain (PAS domain)"/>
    <property type="match status" value="4"/>
</dbReference>
<dbReference type="InterPro" id="IPR001610">
    <property type="entry name" value="PAC"/>
</dbReference>
<feature type="domain" description="PAS" evidence="17">
    <location>
        <begin position="335"/>
        <end position="380"/>
    </location>
</feature>
<comment type="function">
    <text evidence="14">Member of the two-component regulatory system NreB/NreC involved in the control of dissimilatory nitrate/nitrite reduction in response to oxygen. NreB functions as a direct oxygen sensor histidine kinase which is autophosphorylated, in the absence of oxygen, probably at the conserved histidine residue, and transfers its phosphate group probably to a conserved aspartate residue of NreC. NreB/NreC activates the expression of the nitrate (narGHJI) and nitrite (nir) reductase operons, as well as the putative nitrate transporter gene narT.</text>
</comment>
<dbReference type="Pfam" id="PF13185">
    <property type="entry name" value="GAF_2"/>
    <property type="match status" value="1"/>
</dbReference>
<dbReference type="Pfam" id="PF07730">
    <property type="entry name" value="HisKA_3"/>
    <property type="match status" value="1"/>
</dbReference>
<evidence type="ECO:0000256" key="13">
    <source>
        <dbReference type="ARBA" id="ARBA00023014"/>
    </source>
</evidence>
<evidence type="ECO:0000256" key="10">
    <source>
        <dbReference type="ARBA" id="ARBA00022777"/>
    </source>
</evidence>
<dbReference type="InterPro" id="IPR003018">
    <property type="entry name" value="GAF"/>
</dbReference>
<dbReference type="Pfam" id="PF02518">
    <property type="entry name" value="HATPase_c"/>
    <property type="match status" value="1"/>
</dbReference>
<dbReference type="SUPFAM" id="SSF55781">
    <property type="entry name" value="GAF domain-like"/>
    <property type="match status" value="1"/>
</dbReference>
<dbReference type="PANTHER" id="PTHR24421">
    <property type="entry name" value="NITRATE/NITRITE SENSOR PROTEIN NARX-RELATED"/>
    <property type="match status" value="1"/>
</dbReference>
<evidence type="ECO:0000256" key="4">
    <source>
        <dbReference type="ARBA" id="ARBA00012438"/>
    </source>
</evidence>